<keyword evidence="1 3" id="KW-0560">Oxidoreductase</keyword>
<sequence length="390" mass="42445">MTIAERVRAVAPDLAEQERAAVRDRSLTAATWKLLLETGVLRALQPARWGGGEAPLADFLDAVFEVARVAPSAGWVAGVVGSHPWQSALFPEETQRELWADDASRMLSSSYAPTGKVVPVDGGYRVSGRWSFSSGCDHGHGVILGGIAGETEAGGARVPDYGSLILLRDEYRIDDNWHTAGLKGTGSKDIVVEDVVVPARRFLSHVRYEYLPDVLAPGQETNPGARYKLPWATLFNLVLVAPTLGMAQGFLDEWTEITRNRRANWGGKVGEDPLVQKHLADAYWTLDAAIAKMRNAAVTITEAGEAGRYVEKEERARLRWDVNRGCELAGDAVADLYRISSGRVAYLDHPLHGRFQDIVAALGHAFLTTDNVARAYAARVLGAVPPEVQL</sequence>
<dbReference type="SUPFAM" id="SSF47203">
    <property type="entry name" value="Acyl-CoA dehydrogenase C-terminal domain-like"/>
    <property type="match status" value="1"/>
</dbReference>
<dbReference type="SUPFAM" id="SSF56645">
    <property type="entry name" value="Acyl-CoA dehydrogenase NM domain-like"/>
    <property type="match status" value="1"/>
</dbReference>
<reference evidence="3 4" key="1">
    <citation type="submission" date="2020-10" db="EMBL/GenBank/DDBJ databases">
        <title>Sequencing the genomes of 1000 actinobacteria strains.</title>
        <authorList>
            <person name="Klenk H.-P."/>
        </authorList>
    </citation>
    <scope>NUCLEOTIDE SEQUENCE [LARGE SCALE GENOMIC DNA]</scope>
    <source>
        <strain evidence="3 4">DSM 46744</strain>
    </source>
</reference>
<organism evidence="3 4">
    <name type="scientific">Actinomadura algeriensis</name>
    <dbReference type="NCBI Taxonomy" id="1679523"/>
    <lineage>
        <taxon>Bacteria</taxon>
        <taxon>Bacillati</taxon>
        <taxon>Actinomycetota</taxon>
        <taxon>Actinomycetes</taxon>
        <taxon>Streptosporangiales</taxon>
        <taxon>Thermomonosporaceae</taxon>
        <taxon>Actinomadura</taxon>
    </lineage>
</organism>
<comment type="caution">
    <text evidence="3">The sequence shown here is derived from an EMBL/GenBank/DDBJ whole genome shotgun (WGS) entry which is preliminary data.</text>
</comment>
<feature type="domain" description="Acyl-CoA dehydrogenase C-terminal" evidence="2">
    <location>
        <begin position="237"/>
        <end position="367"/>
    </location>
</feature>
<dbReference type="Proteomes" id="UP000627838">
    <property type="component" value="Unassembled WGS sequence"/>
</dbReference>
<keyword evidence="3" id="KW-0503">Monooxygenase</keyword>
<dbReference type="InterPro" id="IPR013107">
    <property type="entry name" value="Acyl-CoA_DH_C"/>
</dbReference>
<protein>
    <submittedName>
        <fullName evidence="3">3-hydroxy-9,10-secoandrosta-1,3,5(10)-triene-9, 17-dione monooxygenase</fullName>
        <ecNumber evidence="3">1.14.14.12</ecNumber>
    </submittedName>
</protein>
<proteinExistence type="predicted"/>
<name>A0ABR9K1J4_9ACTN</name>
<evidence type="ECO:0000259" key="2">
    <source>
        <dbReference type="Pfam" id="PF08028"/>
    </source>
</evidence>
<dbReference type="Pfam" id="PF08028">
    <property type="entry name" value="Acyl-CoA_dh_2"/>
    <property type="match status" value="1"/>
</dbReference>
<dbReference type="InterPro" id="IPR009100">
    <property type="entry name" value="AcylCoA_DH/oxidase_NM_dom_sf"/>
</dbReference>
<dbReference type="InterPro" id="IPR036250">
    <property type="entry name" value="AcylCo_DH-like_C"/>
</dbReference>
<dbReference type="EC" id="1.14.14.12" evidence="3"/>
<dbReference type="PIRSF" id="PIRSF016578">
    <property type="entry name" value="HsaA"/>
    <property type="match status" value="1"/>
</dbReference>
<dbReference type="InterPro" id="IPR037069">
    <property type="entry name" value="AcylCoA_DH/ox_N_sf"/>
</dbReference>
<dbReference type="EMBL" id="JADBDZ010000001">
    <property type="protein sequence ID" value="MBE1536593.1"/>
    <property type="molecule type" value="Genomic_DNA"/>
</dbReference>
<dbReference type="GO" id="GO:0036383">
    <property type="term" value="F:3-hydroxy-9,10-secoandrosta-1,3,5(10)-triene-9,17-dione monooxygenase activity"/>
    <property type="evidence" value="ECO:0007669"/>
    <property type="project" value="UniProtKB-EC"/>
</dbReference>
<gene>
    <name evidence="3" type="ORF">H4W34_006426</name>
</gene>
<keyword evidence="4" id="KW-1185">Reference proteome</keyword>
<dbReference type="PANTHER" id="PTHR43884:SF12">
    <property type="entry name" value="ISOVALERYL-COA DEHYDROGENASE, MITOCHONDRIAL-RELATED"/>
    <property type="match status" value="1"/>
</dbReference>
<evidence type="ECO:0000313" key="4">
    <source>
        <dbReference type="Proteomes" id="UP000627838"/>
    </source>
</evidence>
<accession>A0ABR9K1J4</accession>
<dbReference type="Gene3D" id="1.20.140.10">
    <property type="entry name" value="Butyryl-CoA Dehydrogenase, subunit A, domain 3"/>
    <property type="match status" value="1"/>
</dbReference>
<evidence type="ECO:0000313" key="3">
    <source>
        <dbReference type="EMBL" id="MBE1536593.1"/>
    </source>
</evidence>
<dbReference type="RefSeq" id="WP_192762606.1">
    <property type="nucleotide sequence ID" value="NZ_JADBDZ010000001.1"/>
</dbReference>
<dbReference type="Gene3D" id="2.40.110.10">
    <property type="entry name" value="Butyryl-CoA Dehydrogenase, subunit A, domain 2"/>
    <property type="match status" value="1"/>
</dbReference>
<evidence type="ECO:0000256" key="1">
    <source>
        <dbReference type="ARBA" id="ARBA00023002"/>
    </source>
</evidence>
<dbReference type="Gene3D" id="1.10.540.10">
    <property type="entry name" value="Acyl-CoA dehydrogenase/oxidase, N-terminal domain"/>
    <property type="match status" value="1"/>
</dbReference>
<dbReference type="PANTHER" id="PTHR43884">
    <property type="entry name" value="ACYL-COA DEHYDROGENASE"/>
    <property type="match status" value="1"/>
</dbReference>
<dbReference type="InterPro" id="IPR046373">
    <property type="entry name" value="Acyl-CoA_Oxase/DH_mid-dom_sf"/>
</dbReference>